<gene>
    <name evidence="1" type="primary">MSH1_6</name>
    <name evidence="1" type="ORF">HAX54_024529</name>
</gene>
<dbReference type="Proteomes" id="UP000823775">
    <property type="component" value="Unassembled WGS sequence"/>
</dbReference>
<dbReference type="PANTHER" id="PTHR48448:SF1">
    <property type="entry name" value="MUTL PROTEIN ISOFORM 1"/>
    <property type="match status" value="1"/>
</dbReference>
<dbReference type="EMBL" id="JACEIK010002989">
    <property type="protein sequence ID" value="MCD9639806.1"/>
    <property type="molecule type" value="Genomic_DNA"/>
</dbReference>
<dbReference type="InterPro" id="IPR053276">
    <property type="entry name" value="MtDNA_mismatch_repair_MutS"/>
</dbReference>
<evidence type="ECO:0000313" key="1">
    <source>
        <dbReference type="EMBL" id="MCD9639806.1"/>
    </source>
</evidence>
<organism evidence="1 2">
    <name type="scientific">Datura stramonium</name>
    <name type="common">Jimsonweed</name>
    <name type="synonym">Common thornapple</name>
    <dbReference type="NCBI Taxonomy" id="4076"/>
    <lineage>
        <taxon>Eukaryota</taxon>
        <taxon>Viridiplantae</taxon>
        <taxon>Streptophyta</taxon>
        <taxon>Embryophyta</taxon>
        <taxon>Tracheophyta</taxon>
        <taxon>Spermatophyta</taxon>
        <taxon>Magnoliopsida</taxon>
        <taxon>eudicotyledons</taxon>
        <taxon>Gunneridae</taxon>
        <taxon>Pentapetalae</taxon>
        <taxon>asterids</taxon>
        <taxon>lamiids</taxon>
        <taxon>Solanales</taxon>
        <taxon>Solanaceae</taxon>
        <taxon>Solanoideae</taxon>
        <taxon>Datureae</taxon>
        <taxon>Datura</taxon>
    </lineage>
</organism>
<dbReference type="PANTHER" id="PTHR48448">
    <property type="entry name" value="MUTL PROTEIN ISOFORM 1"/>
    <property type="match status" value="1"/>
</dbReference>
<sequence length="135" mass="15751">MEFVVEGRVKRIHLEEAYAEVEKAADPLSLAESDLFQLFGLEPLEKNKLTSQTFSRFKEEGWREWFTTMRVENAIARYHEASAKAKLRVLELLRGTFFTELQSEDKYPYLCIRLDCDSKGIVFSHELSETNLLII</sequence>
<comment type="caution">
    <text evidence="1">The sequence shown here is derived from an EMBL/GenBank/DDBJ whole genome shotgun (WGS) entry which is preliminary data.</text>
</comment>
<evidence type="ECO:0000313" key="2">
    <source>
        <dbReference type="Proteomes" id="UP000823775"/>
    </source>
</evidence>
<keyword evidence="2" id="KW-1185">Reference proteome</keyword>
<protein>
    <submittedName>
        <fullName evidence="1">DNA mismatch repair ATPase msh1</fullName>
    </submittedName>
</protein>
<proteinExistence type="predicted"/>
<reference evidence="1 2" key="1">
    <citation type="journal article" date="2021" name="BMC Genomics">
        <title>Datura genome reveals duplications of psychoactive alkaloid biosynthetic genes and high mutation rate following tissue culture.</title>
        <authorList>
            <person name="Rajewski A."/>
            <person name="Carter-House D."/>
            <person name="Stajich J."/>
            <person name="Litt A."/>
        </authorList>
    </citation>
    <scope>NUCLEOTIDE SEQUENCE [LARGE SCALE GENOMIC DNA]</scope>
    <source>
        <strain evidence="1">AR-01</strain>
    </source>
</reference>
<accession>A0ABS8UY91</accession>
<name>A0ABS8UY91_DATST</name>